<accession>K0SH85</accession>
<reference evidence="2 3" key="1">
    <citation type="journal article" date="2012" name="Genome Biol.">
        <title>Genome and low-iron response of an oceanic diatom adapted to chronic iron limitation.</title>
        <authorList>
            <person name="Lommer M."/>
            <person name="Specht M."/>
            <person name="Roy A.S."/>
            <person name="Kraemer L."/>
            <person name="Andreson R."/>
            <person name="Gutowska M.A."/>
            <person name="Wolf J."/>
            <person name="Bergner S.V."/>
            <person name="Schilhabel M.B."/>
            <person name="Klostermeier U.C."/>
            <person name="Beiko R.G."/>
            <person name="Rosenstiel P."/>
            <person name="Hippler M."/>
            <person name="Laroche J."/>
        </authorList>
    </citation>
    <scope>NUCLEOTIDE SEQUENCE [LARGE SCALE GENOMIC DNA]</scope>
    <source>
        <strain evidence="2 3">CCMP1005</strain>
    </source>
</reference>
<evidence type="ECO:0000313" key="2">
    <source>
        <dbReference type="EMBL" id="EJK64670.1"/>
    </source>
</evidence>
<gene>
    <name evidence="2" type="ORF">THAOC_14572</name>
</gene>
<feature type="region of interest" description="Disordered" evidence="1">
    <location>
        <begin position="1"/>
        <end position="24"/>
    </location>
</feature>
<sequence>VGATEGGTDPASRARRRDGGRARDADAVPHDVALFPLASPLDGNEELHASLCSVSSSAPCPPDKVVRILGVAFVFVPVHREADFPHKLRSCGRVFRTCTLFMKNYQFRFRSWPPCGPALPGMFTDQRQFVCPPLWEQCAK</sequence>
<keyword evidence="3" id="KW-1185">Reference proteome</keyword>
<dbReference type="AlphaFoldDB" id="K0SH85"/>
<evidence type="ECO:0000313" key="3">
    <source>
        <dbReference type="Proteomes" id="UP000266841"/>
    </source>
</evidence>
<feature type="non-terminal residue" evidence="2">
    <location>
        <position position="1"/>
    </location>
</feature>
<organism evidence="2 3">
    <name type="scientific">Thalassiosira oceanica</name>
    <name type="common">Marine diatom</name>
    <dbReference type="NCBI Taxonomy" id="159749"/>
    <lineage>
        <taxon>Eukaryota</taxon>
        <taxon>Sar</taxon>
        <taxon>Stramenopiles</taxon>
        <taxon>Ochrophyta</taxon>
        <taxon>Bacillariophyta</taxon>
        <taxon>Coscinodiscophyceae</taxon>
        <taxon>Thalassiosirophycidae</taxon>
        <taxon>Thalassiosirales</taxon>
        <taxon>Thalassiosiraceae</taxon>
        <taxon>Thalassiosira</taxon>
    </lineage>
</organism>
<evidence type="ECO:0000256" key="1">
    <source>
        <dbReference type="SAM" id="MobiDB-lite"/>
    </source>
</evidence>
<proteinExistence type="predicted"/>
<name>K0SH85_THAOC</name>
<protein>
    <submittedName>
        <fullName evidence="2">Uncharacterized protein</fullName>
    </submittedName>
</protein>
<dbReference type="EMBL" id="AGNL01017008">
    <property type="protein sequence ID" value="EJK64670.1"/>
    <property type="molecule type" value="Genomic_DNA"/>
</dbReference>
<comment type="caution">
    <text evidence="2">The sequence shown here is derived from an EMBL/GenBank/DDBJ whole genome shotgun (WGS) entry which is preliminary data.</text>
</comment>
<dbReference type="Proteomes" id="UP000266841">
    <property type="component" value="Unassembled WGS sequence"/>
</dbReference>